<feature type="region of interest" description="Disordered" evidence="1">
    <location>
        <begin position="50"/>
        <end position="80"/>
    </location>
</feature>
<gene>
    <name evidence="2" type="ORF">PSHT_02438</name>
</gene>
<evidence type="ECO:0000313" key="2">
    <source>
        <dbReference type="EMBL" id="POW21379.1"/>
    </source>
</evidence>
<feature type="compositionally biased region" description="Low complexity" evidence="1">
    <location>
        <begin position="62"/>
        <end position="73"/>
    </location>
</feature>
<dbReference type="Proteomes" id="UP000238274">
    <property type="component" value="Unassembled WGS sequence"/>
</dbReference>
<keyword evidence="3" id="KW-1185">Reference proteome</keyword>
<evidence type="ECO:0000256" key="1">
    <source>
        <dbReference type="SAM" id="MobiDB-lite"/>
    </source>
</evidence>
<dbReference type="VEuPathDB" id="FungiDB:PSHT_02438"/>
<reference evidence="2 3" key="1">
    <citation type="submission" date="2017-12" db="EMBL/GenBank/DDBJ databases">
        <title>Gene loss provides genomic basis for host adaptation in cereal stripe rust fungi.</title>
        <authorList>
            <person name="Xia C."/>
        </authorList>
    </citation>
    <scope>NUCLEOTIDE SEQUENCE [LARGE SCALE GENOMIC DNA]</scope>
    <source>
        <strain evidence="2 3">93TX-2</strain>
    </source>
</reference>
<feature type="region of interest" description="Disordered" evidence="1">
    <location>
        <begin position="143"/>
        <end position="165"/>
    </location>
</feature>
<name>A0A2S4WI08_9BASI</name>
<feature type="region of interest" description="Disordered" evidence="1">
    <location>
        <begin position="1"/>
        <end position="24"/>
    </location>
</feature>
<evidence type="ECO:0000313" key="3">
    <source>
        <dbReference type="Proteomes" id="UP000238274"/>
    </source>
</evidence>
<dbReference type="VEuPathDB" id="FungiDB:PSTT_06519"/>
<comment type="caution">
    <text evidence="2">The sequence shown here is derived from an EMBL/GenBank/DDBJ whole genome shotgun (WGS) entry which is preliminary data.</text>
</comment>
<accession>A0A2S4WI08</accession>
<protein>
    <submittedName>
        <fullName evidence="2">Uncharacterized protein</fullName>
    </submittedName>
</protein>
<dbReference type="AlphaFoldDB" id="A0A2S4WI08"/>
<dbReference type="EMBL" id="PKSM01000021">
    <property type="protein sequence ID" value="POW21379.1"/>
    <property type="molecule type" value="Genomic_DNA"/>
</dbReference>
<sequence length="247" mass="28191">MSSSHGPSAERDSKRKRYNSKQTINLKSNFSESLDILLIFLLTTRRSISPTNKNVSHERRPASPAVAVPASGSRQEEDDDDPLEALDQKVMQLQHRIGGIQHFDWLVQINPDPHSRRQDHIKLLEDAVLKLQNRLAGVENLASEMNSNSDSKSKQAGQSDQSSCRSLEAVNILAPRMIRIEHRLMQIEQRFDTFQQRINEQFERLERQLGVPKSSATIMREVKEEHARFEEARARLADQSQQATSTT</sequence>
<organism evidence="2 3">
    <name type="scientific">Puccinia striiformis</name>
    <dbReference type="NCBI Taxonomy" id="27350"/>
    <lineage>
        <taxon>Eukaryota</taxon>
        <taxon>Fungi</taxon>
        <taxon>Dikarya</taxon>
        <taxon>Basidiomycota</taxon>
        <taxon>Pucciniomycotina</taxon>
        <taxon>Pucciniomycetes</taxon>
        <taxon>Pucciniales</taxon>
        <taxon>Pucciniaceae</taxon>
        <taxon>Puccinia</taxon>
    </lineage>
</organism>
<proteinExistence type="predicted"/>
<reference evidence="3" key="3">
    <citation type="journal article" date="2018" name="Mol. Plant Microbe Interact.">
        <title>Genome sequence resources for the wheat stripe rust pathogen (Puccinia striiformis f. sp. tritici) and the barley stripe rust pathogen (Puccinia striiformis f. sp. hordei).</title>
        <authorList>
            <person name="Xia C."/>
            <person name="Wang M."/>
            <person name="Yin C."/>
            <person name="Cornejo O.E."/>
            <person name="Hulbert S.H."/>
            <person name="Chen X."/>
        </authorList>
    </citation>
    <scope>NUCLEOTIDE SEQUENCE [LARGE SCALE GENOMIC DNA]</scope>
    <source>
        <strain evidence="3">93TX-2</strain>
    </source>
</reference>
<reference evidence="3" key="2">
    <citation type="journal article" date="2018" name="BMC Genomics">
        <title>Genomic insights into host adaptation between the wheat stripe rust pathogen (Puccinia striiformis f. sp. tritici) and the barley stripe rust pathogen (Puccinia striiformis f. sp. hordei).</title>
        <authorList>
            <person name="Xia C."/>
            <person name="Wang M."/>
            <person name="Yin C."/>
            <person name="Cornejo O.E."/>
            <person name="Hulbert S.H."/>
            <person name="Chen X."/>
        </authorList>
    </citation>
    <scope>NUCLEOTIDE SEQUENCE [LARGE SCALE GENOMIC DNA]</scope>
    <source>
        <strain evidence="3">93TX-2</strain>
    </source>
</reference>